<keyword evidence="3" id="KW-1185">Reference proteome</keyword>
<name>A0A3P8DHT0_HELPZ</name>
<evidence type="ECO:0000256" key="1">
    <source>
        <dbReference type="SAM" id="Phobius"/>
    </source>
</evidence>
<proteinExistence type="predicted"/>
<evidence type="ECO:0000313" key="2">
    <source>
        <dbReference type="EMBL" id="VDO95742.1"/>
    </source>
</evidence>
<feature type="transmembrane region" description="Helical" evidence="1">
    <location>
        <begin position="162"/>
        <end position="182"/>
    </location>
</feature>
<dbReference type="Proteomes" id="UP000050761">
    <property type="component" value="Unassembled WGS sequence"/>
</dbReference>
<keyword evidence="1" id="KW-0812">Transmembrane</keyword>
<organism evidence="2">
    <name type="scientific">Heligmosomoides polygyrus</name>
    <name type="common">Parasitic roundworm</name>
    <dbReference type="NCBI Taxonomy" id="6339"/>
    <lineage>
        <taxon>Eukaryota</taxon>
        <taxon>Metazoa</taxon>
        <taxon>Ecdysozoa</taxon>
        <taxon>Nematoda</taxon>
        <taxon>Chromadorea</taxon>
        <taxon>Rhabditida</taxon>
        <taxon>Rhabditina</taxon>
        <taxon>Rhabditomorpha</taxon>
        <taxon>Strongyloidea</taxon>
        <taxon>Heligmosomidae</taxon>
        <taxon>Heligmosomoides</taxon>
    </lineage>
</organism>
<dbReference type="AlphaFoldDB" id="A0A3P8DHT0"/>
<sequence length="248" mass="27914">MQVDQVNEIDVTGPQAFKLKKGTTKGEPIPEGGFMPESSRFIGVLENSKYGRHSVLVYKIPGQVNCYAFSLHRSYRFSKTYRCMGCKKEGFYTAVKVVGDYEFAENPCALDHVCLPSRWLKEKSRRTFYEQCQVWKRDGKYARETPSTELSKFLLKESATRLPVLASMLVIVAGLVLGGLLALAEQAVYAESSWWSPVAAAWVFFVACPHGISWQVRLLDSLGPATWVLFVAVRDVLRVLLSVLWSES</sequence>
<evidence type="ECO:0000313" key="4">
    <source>
        <dbReference type="WBParaSite" id="HPBE_0001332601-mRNA-1"/>
    </source>
</evidence>
<keyword evidence="1" id="KW-1133">Transmembrane helix</keyword>
<reference evidence="2 3" key="1">
    <citation type="submission" date="2018-11" db="EMBL/GenBank/DDBJ databases">
        <authorList>
            <consortium name="Pathogen Informatics"/>
        </authorList>
    </citation>
    <scope>NUCLEOTIDE SEQUENCE [LARGE SCALE GENOMIC DNA]</scope>
</reference>
<accession>A0A3P8DHT0</accession>
<reference evidence="4" key="2">
    <citation type="submission" date="2019-09" db="UniProtKB">
        <authorList>
            <consortium name="WormBaseParasite"/>
        </authorList>
    </citation>
    <scope>IDENTIFICATION</scope>
</reference>
<keyword evidence="1" id="KW-0472">Membrane</keyword>
<gene>
    <name evidence="2" type="ORF">HPBE_LOCUS13327</name>
</gene>
<dbReference type="WBParaSite" id="HPBE_0001332601-mRNA-1">
    <property type="protein sequence ID" value="HPBE_0001332601-mRNA-1"/>
    <property type="gene ID" value="HPBE_0001332601"/>
</dbReference>
<dbReference type="EMBL" id="UZAH01027870">
    <property type="protein sequence ID" value="VDO95742.1"/>
    <property type="molecule type" value="Genomic_DNA"/>
</dbReference>
<feature type="transmembrane region" description="Helical" evidence="1">
    <location>
        <begin position="194"/>
        <end position="213"/>
    </location>
</feature>
<evidence type="ECO:0000313" key="3">
    <source>
        <dbReference type="Proteomes" id="UP000050761"/>
    </source>
</evidence>
<protein>
    <submittedName>
        <fullName evidence="4">FLYWCH-type domain-containing protein</fullName>
    </submittedName>
</protein>